<accession>A0A1Y1WM17</accession>
<dbReference type="Proteomes" id="UP000193922">
    <property type="component" value="Unassembled WGS sequence"/>
</dbReference>
<dbReference type="EMBL" id="MCFD01000001">
    <property type="protein sequence ID" value="ORX74620.1"/>
    <property type="molecule type" value="Genomic_DNA"/>
</dbReference>
<organism evidence="1 2">
    <name type="scientific">Linderina pennispora</name>
    <dbReference type="NCBI Taxonomy" id="61395"/>
    <lineage>
        <taxon>Eukaryota</taxon>
        <taxon>Fungi</taxon>
        <taxon>Fungi incertae sedis</taxon>
        <taxon>Zoopagomycota</taxon>
        <taxon>Kickxellomycotina</taxon>
        <taxon>Kickxellomycetes</taxon>
        <taxon>Kickxellales</taxon>
        <taxon>Kickxellaceae</taxon>
        <taxon>Linderina</taxon>
    </lineage>
</organism>
<sequence length="299" mass="32691">MTQTPAEMPNGKHIPAKGKFIALLRRAQTVFLFSDPIFVPDGKPLPDLPEGLQYINIHPSSIEPKPQTLKDYLPKAHAPGSRQDTAAPVTLPTEDVSSMFNSFLPTRDSSTMTLRDRDVPVVQHLKARQEDAGVSADEALAIAHRVLGDNADSVEPPSPAVLRELGLAVPEELMTGPETAQTILAENREMLIRLAEFQEQRADSGDMATISKEEQQVADRLQRNLARVIGAQRPKDVRPPGTEIARAVSELLAYDELYSGTLPPQRRFAFVSNAATYAGYPPAATTVPMERASRKKQAA</sequence>
<reference evidence="1 2" key="1">
    <citation type="submission" date="2016-07" db="EMBL/GenBank/DDBJ databases">
        <title>Pervasive Adenine N6-methylation of Active Genes in Fungi.</title>
        <authorList>
            <consortium name="DOE Joint Genome Institute"/>
            <person name="Mondo S.J."/>
            <person name="Dannebaum R.O."/>
            <person name="Kuo R.C."/>
            <person name="Labutti K."/>
            <person name="Haridas S."/>
            <person name="Kuo A."/>
            <person name="Salamov A."/>
            <person name="Ahrendt S.R."/>
            <person name="Lipzen A."/>
            <person name="Sullivan W."/>
            <person name="Andreopoulos W.B."/>
            <person name="Clum A."/>
            <person name="Lindquist E."/>
            <person name="Daum C."/>
            <person name="Ramamoorthy G.K."/>
            <person name="Gryganskyi A."/>
            <person name="Culley D."/>
            <person name="Magnuson J.K."/>
            <person name="James T.Y."/>
            <person name="O'Malley M.A."/>
            <person name="Stajich J.E."/>
            <person name="Spatafora J.W."/>
            <person name="Visel A."/>
            <person name="Grigoriev I.V."/>
        </authorList>
    </citation>
    <scope>NUCLEOTIDE SEQUENCE [LARGE SCALE GENOMIC DNA]</scope>
    <source>
        <strain evidence="1 2">ATCC 12442</strain>
    </source>
</reference>
<evidence type="ECO:0000313" key="2">
    <source>
        <dbReference type="Proteomes" id="UP000193922"/>
    </source>
</evidence>
<dbReference type="GeneID" id="63802901"/>
<keyword evidence="2" id="KW-1185">Reference proteome</keyword>
<proteinExistence type="predicted"/>
<dbReference type="RefSeq" id="XP_040747831.1">
    <property type="nucleotide sequence ID" value="XM_040886253.1"/>
</dbReference>
<dbReference type="AlphaFoldDB" id="A0A1Y1WM17"/>
<comment type="caution">
    <text evidence="1">The sequence shown here is derived from an EMBL/GenBank/DDBJ whole genome shotgun (WGS) entry which is preliminary data.</text>
</comment>
<evidence type="ECO:0000313" key="1">
    <source>
        <dbReference type="EMBL" id="ORX74620.1"/>
    </source>
</evidence>
<dbReference type="OrthoDB" id="5550319at2759"/>
<gene>
    <name evidence="1" type="ORF">DL89DRAFT_264443</name>
</gene>
<name>A0A1Y1WM17_9FUNG</name>
<protein>
    <submittedName>
        <fullName evidence="1">Uncharacterized protein</fullName>
    </submittedName>
</protein>